<accession>A0A8J4F326</accession>
<feature type="region of interest" description="Disordered" evidence="3">
    <location>
        <begin position="60"/>
        <end position="80"/>
    </location>
</feature>
<dbReference type="GO" id="GO:0032153">
    <property type="term" value="C:cell division site"/>
    <property type="evidence" value="ECO:0007669"/>
    <property type="project" value="TreeGrafter"/>
</dbReference>
<feature type="compositionally biased region" description="Low complexity" evidence="3">
    <location>
        <begin position="728"/>
        <end position="743"/>
    </location>
</feature>
<name>A0A8J4F326_9CHLO</name>
<gene>
    <name evidence="5" type="ORF">Vafri_12844</name>
</gene>
<dbReference type="GO" id="GO:0005737">
    <property type="term" value="C:cytoplasm"/>
    <property type="evidence" value="ECO:0007669"/>
    <property type="project" value="TreeGrafter"/>
</dbReference>
<dbReference type="EMBL" id="BNCO01000028">
    <property type="protein sequence ID" value="GIL57649.1"/>
    <property type="molecule type" value="Genomic_DNA"/>
</dbReference>
<feature type="region of interest" description="Disordered" evidence="3">
    <location>
        <begin position="724"/>
        <end position="757"/>
    </location>
</feature>
<dbReference type="AlphaFoldDB" id="A0A8J4F326"/>
<keyword evidence="2" id="KW-0342">GTP-binding</keyword>
<feature type="domain" description="Tubulin/FtsZ GTPase" evidence="4">
    <location>
        <begin position="97"/>
        <end position="289"/>
    </location>
</feature>
<dbReference type="PANTHER" id="PTHR30314">
    <property type="entry name" value="CELL DIVISION PROTEIN FTSZ-RELATED"/>
    <property type="match status" value="1"/>
</dbReference>
<dbReference type="GO" id="GO:0048285">
    <property type="term" value="P:organelle fission"/>
    <property type="evidence" value="ECO:0007669"/>
    <property type="project" value="TreeGrafter"/>
</dbReference>
<organism evidence="5 6">
    <name type="scientific">Volvox africanus</name>
    <dbReference type="NCBI Taxonomy" id="51714"/>
    <lineage>
        <taxon>Eukaryota</taxon>
        <taxon>Viridiplantae</taxon>
        <taxon>Chlorophyta</taxon>
        <taxon>core chlorophytes</taxon>
        <taxon>Chlorophyceae</taxon>
        <taxon>CS clade</taxon>
        <taxon>Chlamydomonadales</taxon>
        <taxon>Volvocaceae</taxon>
        <taxon>Volvox</taxon>
    </lineage>
</organism>
<evidence type="ECO:0000313" key="5">
    <source>
        <dbReference type="EMBL" id="GIL57649.1"/>
    </source>
</evidence>
<dbReference type="Proteomes" id="UP000747399">
    <property type="component" value="Unassembled WGS sequence"/>
</dbReference>
<dbReference type="InterPro" id="IPR036525">
    <property type="entry name" value="Tubulin/FtsZ_GTPase_sf"/>
</dbReference>
<feature type="compositionally biased region" description="Polar residues" evidence="3">
    <location>
        <begin position="638"/>
        <end position="654"/>
    </location>
</feature>
<evidence type="ECO:0000256" key="3">
    <source>
        <dbReference type="SAM" id="MobiDB-lite"/>
    </source>
</evidence>
<proteinExistence type="predicted"/>
<dbReference type="Gene3D" id="3.40.50.1440">
    <property type="entry name" value="Tubulin/FtsZ, GTPase domain"/>
    <property type="match status" value="1"/>
</dbReference>
<reference evidence="5" key="1">
    <citation type="journal article" date="2021" name="Proc. Natl. Acad. Sci. U.S.A.">
        <title>Three genomes in the algal genus Volvox reveal the fate of a haploid sex-determining region after a transition to homothallism.</title>
        <authorList>
            <person name="Yamamoto K."/>
            <person name="Hamaji T."/>
            <person name="Kawai-Toyooka H."/>
            <person name="Matsuzaki R."/>
            <person name="Takahashi F."/>
            <person name="Nishimura Y."/>
            <person name="Kawachi M."/>
            <person name="Noguchi H."/>
            <person name="Minakuchi Y."/>
            <person name="Umen J.G."/>
            <person name="Toyoda A."/>
            <person name="Nozaki H."/>
        </authorList>
    </citation>
    <scope>NUCLEOTIDE SEQUENCE</scope>
    <source>
        <strain evidence="5">NIES-3780</strain>
    </source>
</reference>
<dbReference type="InterPro" id="IPR045061">
    <property type="entry name" value="FtsZ/CetZ"/>
</dbReference>
<protein>
    <recommendedName>
        <fullName evidence="4">Tubulin/FtsZ GTPase domain-containing protein</fullName>
    </recommendedName>
</protein>
<dbReference type="GO" id="GO:0003924">
    <property type="term" value="F:GTPase activity"/>
    <property type="evidence" value="ECO:0007669"/>
    <property type="project" value="InterPro"/>
</dbReference>
<dbReference type="PANTHER" id="PTHR30314:SF31">
    <property type="entry name" value="TUBULIN_FTSZ DOMAIN CONTAINING PROTEIN"/>
    <property type="match status" value="1"/>
</dbReference>
<dbReference type="GO" id="GO:0005525">
    <property type="term" value="F:GTP binding"/>
    <property type="evidence" value="ECO:0007669"/>
    <property type="project" value="UniProtKB-KW"/>
</dbReference>
<dbReference type="SUPFAM" id="SSF52490">
    <property type="entry name" value="Tubulin nucleotide-binding domain-like"/>
    <property type="match status" value="1"/>
</dbReference>
<feature type="compositionally biased region" description="Polar residues" evidence="3">
    <location>
        <begin position="592"/>
        <end position="602"/>
    </location>
</feature>
<comment type="caution">
    <text evidence="5">The sequence shown here is derived from an EMBL/GenBank/DDBJ whole genome shotgun (WGS) entry which is preliminary data.</text>
</comment>
<keyword evidence="6" id="KW-1185">Reference proteome</keyword>
<evidence type="ECO:0000256" key="2">
    <source>
        <dbReference type="ARBA" id="ARBA00023134"/>
    </source>
</evidence>
<evidence type="ECO:0000259" key="4">
    <source>
        <dbReference type="SMART" id="SM00864"/>
    </source>
</evidence>
<keyword evidence="1" id="KW-0547">Nucleotide-binding</keyword>
<sequence length="890" mass="91833">MLCRMHTLLAGGTKLRQKIRETSNQCSIGTHLFRPGTSSSPVATTSKCKPRSAICQYRQGDEAQDSISTAPIGPKPATAAPEAVPALAPQQRTACAQLKAIGLGLRGISAVNRLIASETLPEAEFWALDSDKRVLSTADATTRVLEVGPGDDACLSPAELMALSSGLDTQPGQEAPDGHAGAVFVLGSAFGSPGGAPMLLQLVRHLRRQGYFVAAALTRPFEFEGTRRLEAADTLISMMEEVAHLVVVIAQGVLTRASADMTMSQAEAIADNTLVYTVQSTLWALRAPEVLKVSHDAFLWHGRDLRNIRRPLFPPMMSLLSCPGHATLGRGQAALPLPMMQQAGLASALSTLAEDAVKAASESPFLDNKLESATGVLCVLRVPPSALGVLPGGSIRPRSSSLGHGNPLVVDNHKEYALRSSVQVAAMTVKELVGPHCHDIIVCPQLCPDLETDQDNGKSIAHLETAASEKSVGIPGEQNPVDTTKADGAATGQAAVADPKGQRKHAHLVRVEVSLLVLERIEEAAEPKVIVGHKSAHDTSNSYQTAIAASAAAAVPSSVSPTAATARDRMTSVIGPRLPSLPRRMPAPGAATSASGFFSGQLPQPTAAAAAASPAPSVQPAWQGASMDTGTGVARLPTPNSLTTPGNPTADQGSGSAGPTAAAAAAAAESIRARKQARLAAMSALAGGTPLGGAGGSTGNMAHGVAAVHTHGHVASNAASPWGGGIHARANPQQPQQQAAISPTPAPEAGLANGSSGGGMFGLQIPRMADNLVTSLVAQSLDLPPRAARWRHQQRAPPHHARGAFQLPKVDIDPHETEESWLEGVAGNQNEGLGRGLHQLIMGMRLPGLASGDGGQPAGRAGGSTPVRNRVAGMLDIERKDLWDASMGGV</sequence>
<dbReference type="SMART" id="SM00864">
    <property type="entry name" value="Tubulin"/>
    <property type="match status" value="1"/>
</dbReference>
<evidence type="ECO:0000256" key="1">
    <source>
        <dbReference type="ARBA" id="ARBA00022741"/>
    </source>
</evidence>
<dbReference type="GO" id="GO:0051301">
    <property type="term" value="P:cell division"/>
    <property type="evidence" value="ECO:0007669"/>
    <property type="project" value="TreeGrafter"/>
</dbReference>
<feature type="compositionally biased region" description="Low complexity" evidence="3">
    <location>
        <begin position="603"/>
        <end position="621"/>
    </location>
</feature>
<evidence type="ECO:0000313" key="6">
    <source>
        <dbReference type="Proteomes" id="UP000747399"/>
    </source>
</evidence>
<dbReference type="InterPro" id="IPR003008">
    <property type="entry name" value="Tubulin_FtsZ_GTPase"/>
</dbReference>
<feature type="region of interest" description="Disordered" evidence="3">
    <location>
        <begin position="574"/>
        <end position="661"/>
    </location>
</feature>